<dbReference type="EMBL" id="PVWK01000098">
    <property type="protein sequence ID" value="PSB27042.1"/>
    <property type="molecule type" value="Genomic_DNA"/>
</dbReference>
<dbReference type="GO" id="GO:0043886">
    <property type="term" value="F:structural constituent of carboxysome shell"/>
    <property type="evidence" value="ECO:0007669"/>
    <property type="project" value="UniProtKB-ARBA"/>
</dbReference>
<dbReference type="Gene3D" id="2.160.10.10">
    <property type="entry name" value="Hexapeptide repeat proteins"/>
    <property type="match status" value="1"/>
</dbReference>
<dbReference type="InterPro" id="IPR029098">
    <property type="entry name" value="Acetyltransf_C"/>
</dbReference>
<gene>
    <name evidence="8" type="ORF">C7B82_18000</name>
</gene>
<dbReference type="GO" id="GO:0008780">
    <property type="term" value="F:acyl-[acyl-carrier-protein]-UDP-N-acetylglucosamine O-acyltransferase activity"/>
    <property type="evidence" value="ECO:0007669"/>
    <property type="project" value="InterPro"/>
</dbReference>
<comment type="caution">
    <text evidence="8">The sequence shown here is derived from an EMBL/GenBank/DDBJ whole genome shotgun (WGS) entry which is preliminary data.</text>
</comment>
<dbReference type="NCBIfam" id="TIGR01852">
    <property type="entry name" value="lipid_A_lpxA"/>
    <property type="match status" value="1"/>
</dbReference>
<evidence type="ECO:0000259" key="7">
    <source>
        <dbReference type="Pfam" id="PF13720"/>
    </source>
</evidence>
<dbReference type="CDD" id="cd03351">
    <property type="entry name" value="LbH_UDP-GlcNAc_AT"/>
    <property type="match status" value="1"/>
</dbReference>
<evidence type="ECO:0000256" key="3">
    <source>
        <dbReference type="ARBA" id="ARBA00022679"/>
    </source>
</evidence>
<reference evidence="9" key="1">
    <citation type="submission" date="2018-02" db="EMBL/GenBank/DDBJ databases">
        <authorList>
            <person name="Moore K."/>
            <person name="Momper L."/>
        </authorList>
    </citation>
    <scope>NUCLEOTIDE SEQUENCE [LARGE SCALE GENOMIC DNA]</scope>
    <source>
        <strain evidence="9">ULC18</strain>
    </source>
</reference>
<feature type="compositionally biased region" description="Low complexity" evidence="6">
    <location>
        <begin position="259"/>
        <end position="277"/>
    </location>
</feature>
<keyword evidence="9" id="KW-1185">Reference proteome</keyword>
<evidence type="ECO:0000313" key="9">
    <source>
        <dbReference type="Proteomes" id="UP000239576"/>
    </source>
</evidence>
<keyword evidence="3 8" id="KW-0808">Transferase</keyword>
<evidence type="ECO:0000256" key="2">
    <source>
        <dbReference type="ARBA" id="ARBA00022556"/>
    </source>
</evidence>
<dbReference type="Pfam" id="PF13720">
    <property type="entry name" value="Acetyltransf_11"/>
    <property type="match status" value="1"/>
</dbReference>
<dbReference type="SUPFAM" id="SSF51161">
    <property type="entry name" value="Trimeric LpxA-like enzymes"/>
    <property type="match status" value="1"/>
</dbReference>
<dbReference type="Proteomes" id="UP000239576">
    <property type="component" value="Unassembled WGS sequence"/>
</dbReference>
<dbReference type="RefSeq" id="WP_106257661.1">
    <property type="nucleotide sequence ID" value="NZ_CAWNSW010000133.1"/>
</dbReference>
<evidence type="ECO:0000256" key="5">
    <source>
        <dbReference type="ARBA" id="ARBA00023315"/>
    </source>
</evidence>
<dbReference type="PANTHER" id="PTHR43480">
    <property type="entry name" value="ACYL-[ACYL-CARRIER-PROTEIN]--UDP-N-ACETYLGLUCOSAMINE O-ACYLTRANSFERASE"/>
    <property type="match status" value="1"/>
</dbReference>
<organism evidence="8 9">
    <name type="scientific">Stenomitos frigidus ULC18</name>
    <dbReference type="NCBI Taxonomy" id="2107698"/>
    <lineage>
        <taxon>Bacteria</taxon>
        <taxon>Bacillati</taxon>
        <taxon>Cyanobacteriota</taxon>
        <taxon>Cyanophyceae</taxon>
        <taxon>Leptolyngbyales</taxon>
        <taxon>Leptolyngbyaceae</taxon>
        <taxon>Stenomitos</taxon>
    </lineage>
</organism>
<dbReference type="InterPro" id="IPR037157">
    <property type="entry name" value="Acetyltransf_C_sf"/>
</dbReference>
<evidence type="ECO:0000256" key="4">
    <source>
        <dbReference type="ARBA" id="ARBA00023098"/>
    </source>
</evidence>
<dbReference type="InterPro" id="IPR010137">
    <property type="entry name" value="Lipid_A_LpxA"/>
</dbReference>
<evidence type="ECO:0000313" key="8">
    <source>
        <dbReference type="EMBL" id="PSB27042.1"/>
    </source>
</evidence>
<feature type="domain" description="UDP N-acetylglucosamine O-acyltransferase C-terminal" evidence="7">
    <location>
        <begin position="176"/>
        <end position="256"/>
    </location>
</feature>
<dbReference type="GO" id="GO:0009245">
    <property type="term" value="P:lipid A biosynthetic process"/>
    <property type="evidence" value="ECO:0007669"/>
    <property type="project" value="UniProtKB-KW"/>
</dbReference>
<dbReference type="NCBIfam" id="NF003657">
    <property type="entry name" value="PRK05289.1"/>
    <property type="match status" value="1"/>
</dbReference>
<dbReference type="PANTHER" id="PTHR43480:SF1">
    <property type="entry name" value="ACYL-[ACYL-CARRIER-PROTEIN]--UDP-N-ACETYLGLUCOSAMINE O-ACYLTRANSFERASE, MITOCHONDRIAL-RELATED"/>
    <property type="match status" value="1"/>
</dbReference>
<protein>
    <submittedName>
        <fullName evidence="8">Acyl-[acyl-carrier-protein]--UDP-N-acetylglucosamine O-acyltransferase</fullName>
    </submittedName>
</protein>
<name>A0A2T1E2R0_9CYAN</name>
<feature type="region of interest" description="Disordered" evidence="6">
    <location>
        <begin position="256"/>
        <end position="277"/>
    </location>
</feature>
<proteinExistence type="predicted"/>
<dbReference type="InterPro" id="IPR011004">
    <property type="entry name" value="Trimer_LpxA-like_sf"/>
</dbReference>
<keyword evidence="1" id="KW-0444">Lipid biosynthesis</keyword>
<dbReference type="AlphaFoldDB" id="A0A2T1E2R0"/>
<evidence type="ECO:0000256" key="6">
    <source>
        <dbReference type="SAM" id="MobiDB-lite"/>
    </source>
</evidence>
<keyword evidence="2" id="KW-0441">Lipid A biosynthesis</keyword>
<dbReference type="GO" id="GO:0016020">
    <property type="term" value="C:membrane"/>
    <property type="evidence" value="ECO:0007669"/>
    <property type="project" value="GOC"/>
</dbReference>
<keyword evidence="4" id="KW-0443">Lipid metabolism</keyword>
<keyword evidence="5 8" id="KW-0012">Acyltransferase</keyword>
<dbReference type="OrthoDB" id="9807278at2"/>
<accession>A0A2T1E2R0</accession>
<evidence type="ECO:0000256" key="1">
    <source>
        <dbReference type="ARBA" id="ARBA00022516"/>
    </source>
</evidence>
<reference evidence="8 9" key="2">
    <citation type="submission" date="2018-03" db="EMBL/GenBank/DDBJ databases">
        <title>The ancient ancestry and fast evolution of plastids.</title>
        <authorList>
            <person name="Moore K.R."/>
            <person name="Magnabosco C."/>
            <person name="Momper L."/>
            <person name="Gold D.A."/>
            <person name="Bosak T."/>
            <person name="Fournier G.P."/>
        </authorList>
    </citation>
    <scope>NUCLEOTIDE SEQUENCE [LARGE SCALE GENOMIC DNA]</scope>
    <source>
        <strain evidence="8 9">ULC18</strain>
    </source>
</reference>
<sequence>MATLIHPTAVIHPGADLHPTVQVGAYAVIGARVKVGPETTIGPHVVLDGWTEIGARTRIFPSATIGSEPQDLKYDGSEGLVSIGDDNYIREYVTINRPTFEKEATIVGNGNLLMAYVHVGHNCVIEDQVVISNAVALSGYVHIESKARLSGVFGVHQFVHIGRHAMVGGMSRINRDVPPYTLVEGNPAKVRSLNLVGLKRAGFVDATGGQTFLALKQAFRILYRSGLTLKEALEKLDLLPYDEHVQHLQRFLQLSQQSGRRGPIPGRRVGTPGDDDD</sequence>
<dbReference type="GO" id="GO:0031470">
    <property type="term" value="C:carboxysome"/>
    <property type="evidence" value="ECO:0007669"/>
    <property type="project" value="UniProtKB-ARBA"/>
</dbReference>
<dbReference type="PIRSF" id="PIRSF000456">
    <property type="entry name" value="UDP-GlcNAc_acltr"/>
    <property type="match status" value="1"/>
</dbReference>
<dbReference type="Gene3D" id="1.20.1180.10">
    <property type="entry name" value="Udp N-acetylglucosamine O-acyltransferase, C-terminal domain"/>
    <property type="match status" value="1"/>
</dbReference>